<dbReference type="InterPro" id="IPR001509">
    <property type="entry name" value="Epimerase_deHydtase"/>
</dbReference>
<dbReference type="Gene3D" id="3.40.50.720">
    <property type="entry name" value="NAD(P)-binding Rossmann-like Domain"/>
    <property type="match status" value="1"/>
</dbReference>
<gene>
    <name evidence="3" type="ORF">S12H4_59831</name>
</gene>
<protein>
    <recommendedName>
        <fullName evidence="2">NAD-dependent epimerase/dehydratase domain-containing protein</fullName>
    </recommendedName>
</protein>
<feature type="non-terminal residue" evidence="3">
    <location>
        <position position="115"/>
    </location>
</feature>
<dbReference type="PANTHER" id="PTHR43000">
    <property type="entry name" value="DTDP-D-GLUCOSE 4,6-DEHYDRATASE-RELATED"/>
    <property type="match status" value="1"/>
</dbReference>
<name>X1VZN9_9ZZZZ</name>
<dbReference type="InterPro" id="IPR036291">
    <property type="entry name" value="NAD(P)-bd_dom_sf"/>
</dbReference>
<proteinExistence type="inferred from homology"/>
<comment type="caution">
    <text evidence="3">The sequence shown here is derived from an EMBL/GenBank/DDBJ whole genome shotgun (WGS) entry which is preliminary data.</text>
</comment>
<evidence type="ECO:0000259" key="2">
    <source>
        <dbReference type="Pfam" id="PF01370"/>
    </source>
</evidence>
<feature type="domain" description="NAD-dependent epimerase/dehydratase" evidence="2">
    <location>
        <begin position="10"/>
        <end position="115"/>
    </location>
</feature>
<comment type="similarity">
    <text evidence="1">Belongs to the NAD(P)-dependent epimerase/dehydratase family.</text>
</comment>
<evidence type="ECO:0000256" key="1">
    <source>
        <dbReference type="ARBA" id="ARBA00007637"/>
    </source>
</evidence>
<accession>X1VZN9</accession>
<evidence type="ECO:0000313" key="3">
    <source>
        <dbReference type="EMBL" id="GAJ18785.1"/>
    </source>
</evidence>
<reference evidence="3" key="1">
    <citation type="journal article" date="2014" name="Front. Microbiol.">
        <title>High frequency of phylogenetically diverse reductive dehalogenase-homologous genes in deep subseafloor sedimentary metagenomes.</title>
        <authorList>
            <person name="Kawai M."/>
            <person name="Futagami T."/>
            <person name="Toyoda A."/>
            <person name="Takaki Y."/>
            <person name="Nishi S."/>
            <person name="Hori S."/>
            <person name="Arai W."/>
            <person name="Tsubouchi T."/>
            <person name="Morono Y."/>
            <person name="Uchiyama I."/>
            <person name="Ito T."/>
            <person name="Fujiyama A."/>
            <person name="Inagaki F."/>
            <person name="Takami H."/>
        </authorList>
    </citation>
    <scope>NUCLEOTIDE SEQUENCE</scope>
    <source>
        <strain evidence="3">Expedition CK06-06</strain>
    </source>
</reference>
<dbReference type="SUPFAM" id="SSF51735">
    <property type="entry name" value="NAD(P)-binding Rossmann-fold domains"/>
    <property type="match status" value="1"/>
</dbReference>
<dbReference type="EMBL" id="BARW01039215">
    <property type="protein sequence ID" value="GAJ18785.1"/>
    <property type="molecule type" value="Genomic_DNA"/>
</dbReference>
<sequence>MSDFWKKKKVLVTGGAGFVGSHLAELLVKKGARVTVAVYKRSKRASLDNLEPVLKEIKIVEADLTYLNDCLRVTKKQEVVFNLAAQDGSVSFKKQHPAFIFRQNLLINLNMLEAA</sequence>
<dbReference type="AlphaFoldDB" id="X1VZN9"/>
<dbReference type="Pfam" id="PF01370">
    <property type="entry name" value="Epimerase"/>
    <property type="match status" value="1"/>
</dbReference>
<organism evidence="3">
    <name type="scientific">marine sediment metagenome</name>
    <dbReference type="NCBI Taxonomy" id="412755"/>
    <lineage>
        <taxon>unclassified sequences</taxon>
        <taxon>metagenomes</taxon>
        <taxon>ecological metagenomes</taxon>
    </lineage>
</organism>